<dbReference type="EMBL" id="LHPH01000023">
    <property type="protein sequence ID" value="KPH59666.1"/>
    <property type="molecule type" value="Genomic_DNA"/>
</dbReference>
<feature type="domain" description="DUF1731" evidence="3">
    <location>
        <begin position="249"/>
        <end position="295"/>
    </location>
</feature>
<dbReference type="InterPro" id="IPR001509">
    <property type="entry name" value="Epimerase_deHydtase"/>
</dbReference>
<evidence type="ECO:0000259" key="2">
    <source>
        <dbReference type="Pfam" id="PF01370"/>
    </source>
</evidence>
<comment type="caution">
    <text evidence="4">The sequence shown here is derived from an EMBL/GenBank/DDBJ whole genome shotgun (WGS) entry which is preliminary data.</text>
</comment>
<comment type="similarity">
    <text evidence="1">Belongs to the NAD(P)-dependent epimerase/dehydratase family. SDR39U1 subfamily.</text>
</comment>
<accession>A0A0N1EIZ7</accession>
<dbReference type="Pfam" id="PF08338">
    <property type="entry name" value="DUF1731"/>
    <property type="match status" value="1"/>
</dbReference>
<evidence type="ECO:0000313" key="5">
    <source>
        <dbReference type="Proteomes" id="UP000037848"/>
    </source>
</evidence>
<dbReference type="AlphaFoldDB" id="A0A0N1EIZ7"/>
<proteinExistence type="inferred from homology"/>
<dbReference type="InterPro" id="IPR036291">
    <property type="entry name" value="NAD(P)-bd_dom_sf"/>
</dbReference>
<dbReference type="PANTHER" id="PTHR11092">
    <property type="entry name" value="SUGAR NUCLEOTIDE EPIMERASE RELATED"/>
    <property type="match status" value="1"/>
</dbReference>
<protein>
    <submittedName>
        <fullName evidence="4">Epimerase</fullName>
    </submittedName>
</protein>
<dbReference type="NCBIfam" id="TIGR01777">
    <property type="entry name" value="yfcH"/>
    <property type="match status" value="1"/>
</dbReference>
<organism evidence="4 5">
    <name type="scientific">Pseudoalteromonas porphyrae</name>
    <dbReference type="NCBI Taxonomy" id="187330"/>
    <lineage>
        <taxon>Bacteria</taxon>
        <taxon>Pseudomonadati</taxon>
        <taxon>Pseudomonadota</taxon>
        <taxon>Gammaproteobacteria</taxon>
        <taxon>Alteromonadales</taxon>
        <taxon>Pseudoalteromonadaceae</taxon>
        <taxon>Pseudoalteromonas</taxon>
    </lineage>
</organism>
<dbReference type="RefSeq" id="WP_054455472.1">
    <property type="nucleotide sequence ID" value="NZ_LHPH01000023.1"/>
</dbReference>
<feature type="domain" description="NAD-dependent epimerase/dehydratase" evidence="2">
    <location>
        <begin position="3"/>
        <end position="215"/>
    </location>
</feature>
<dbReference type="STRING" id="187330.AMS58_17085"/>
<sequence length="297" mass="32620">MHILITGATGLIGGYLCSALNKDHKLTVLTRNISKATQQLGPNIHYIDDLTSVDFNDLDCVINLAGEPIVNKRWSNKQKCILRNSRITLTQQISNAIKQCHTPPHTFISGSAIGFYGRQSSTHIDEQFVDVTPEFSHRLCNDWEQAALSAQSTDTRVCLLRTGIVLANNNGALAKMLPPFKLGLGGPIGSGRQGMSWIHIEDMINLIIHMLTHSQLSGAINMTAPAPVSNAEFSQHLGKALNRPAKIPMPAWILKLAMGEMADLLLYGQYVQPKKALNSHYNFSYPTLDLALENLLG</sequence>
<dbReference type="OrthoDB" id="9801773at2"/>
<gene>
    <name evidence="4" type="ORF">ADS77_16920</name>
</gene>
<evidence type="ECO:0000313" key="4">
    <source>
        <dbReference type="EMBL" id="KPH59666.1"/>
    </source>
</evidence>
<dbReference type="PATRIC" id="fig|187330.3.peg.2030"/>
<dbReference type="Gene3D" id="3.40.50.720">
    <property type="entry name" value="NAD(P)-binding Rossmann-like Domain"/>
    <property type="match status" value="1"/>
</dbReference>
<reference evidence="4 5" key="1">
    <citation type="submission" date="2015-08" db="EMBL/GenBank/DDBJ databases">
        <title>Draft Genome Sequence of Pseudoalteromonas porphyrae UCD-SED14.</title>
        <authorList>
            <person name="Coil D.A."/>
            <person name="Jospin G."/>
            <person name="Lee R.D."/>
            <person name="Eisen J.A."/>
        </authorList>
    </citation>
    <scope>NUCLEOTIDE SEQUENCE [LARGE SCALE GENOMIC DNA]</scope>
    <source>
        <strain evidence="4 5">UCD-SED14</strain>
    </source>
</reference>
<dbReference type="InterPro" id="IPR010099">
    <property type="entry name" value="SDR39U1"/>
</dbReference>
<keyword evidence="5" id="KW-1185">Reference proteome</keyword>
<dbReference type="Proteomes" id="UP000037848">
    <property type="component" value="Unassembled WGS sequence"/>
</dbReference>
<dbReference type="CDD" id="cd05242">
    <property type="entry name" value="SDR_a8"/>
    <property type="match status" value="1"/>
</dbReference>
<dbReference type="Pfam" id="PF01370">
    <property type="entry name" value="Epimerase"/>
    <property type="match status" value="1"/>
</dbReference>
<evidence type="ECO:0000256" key="1">
    <source>
        <dbReference type="ARBA" id="ARBA00009353"/>
    </source>
</evidence>
<name>A0A0N1EIZ7_9GAMM</name>
<dbReference type="InterPro" id="IPR013549">
    <property type="entry name" value="DUF1731"/>
</dbReference>
<dbReference type="PANTHER" id="PTHR11092:SF0">
    <property type="entry name" value="EPIMERASE FAMILY PROTEIN SDR39U1"/>
    <property type="match status" value="1"/>
</dbReference>
<evidence type="ECO:0000259" key="3">
    <source>
        <dbReference type="Pfam" id="PF08338"/>
    </source>
</evidence>
<dbReference type="SUPFAM" id="SSF51735">
    <property type="entry name" value="NAD(P)-binding Rossmann-fold domains"/>
    <property type="match status" value="1"/>
</dbReference>